<evidence type="ECO:0000256" key="4">
    <source>
        <dbReference type="ARBA" id="ARBA00022574"/>
    </source>
</evidence>
<comment type="similarity">
    <text evidence="9">Belongs to the CFAP52 family.</text>
</comment>
<dbReference type="SUPFAM" id="SSF50998">
    <property type="entry name" value="Quinoprotein alcohol dehydrogenase-like"/>
    <property type="match status" value="1"/>
</dbReference>
<name>D7FQG4_ECTSI</name>
<dbReference type="GO" id="GO:0005930">
    <property type="term" value="C:axoneme"/>
    <property type="evidence" value="ECO:0007669"/>
    <property type="project" value="UniProtKB-ARBA"/>
</dbReference>
<evidence type="ECO:0000313" key="12">
    <source>
        <dbReference type="EMBL" id="CBJ48496.1"/>
    </source>
</evidence>
<protein>
    <recommendedName>
        <fullName evidence="10">Cilia- and flagella-associated protein 52</fullName>
    </recommendedName>
</protein>
<dbReference type="PROSITE" id="PS00678">
    <property type="entry name" value="WD_REPEATS_1"/>
    <property type="match status" value="1"/>
</dbReference>
<dbReference type="InterPro" id="IPR019775">
    <property type="entry name" value="WD40_repeat_CS"/>
</dbReference>
<keyword evidence="4 11" id="KW-0853">WD repeat</keyword>
<evidence type="ECO:0000256" key="3">
    <source>
        <dbReference type="ARBA" id="ARBA00022490"/>
    </source>
</evidence>
<comment type="subcellular location">
    <subcellularLocation>
        <location evidence="1">Cell projection</location>
        <location evidence="1">Cilium</location>
        <location evidence="1">Flagellum</location>
    </subcellularLocation>
    <subcellularLocation>
        <location evidence="2">Cytoplasm</location>
    </subcellularLocation>
</comment>
<keyword evidence="7" id="KW-0969">Cilium</keyword>
<dbReference type="FunFam" id="2.130.10.10:FF:001320">
    <property type="entry name" value="Predicted protein"/>
    <property type="match status" value="1"/>
</dbReference>
<dbReference type="Pfam" id="PF00400">
    <property type="entry name" value="WD40"/>
    <property type="match status" value="6"/>
</dbReference>
<dbReference type="InterPro" id="IPR001680">
    <property type="entry name" value="WD40_rpt"/>
</dbReference>
<dbReference type="PANTHER" id="PTHR13720">
    <property type="entry name" value="WD-40 REPEAT PROTEIN"/>
    <property type="match status" value="1"/>
</dbReference>
<dbReference type="InterPro" id="IPR036322">
    <property type="entry name" value="WD40_repeat_dom_sf"/>
</dbReference>
<evidence type="ECO:0000256" key="10">
    <source>
        <dbReference type="ARBA" id="ARBA00029552"/>
    </source>
</evidence>
<evidence type="ECO:0000256" key="11">
    <source>
        <dbReference type="PROSITE-ProRule" id="PRU00221"/>
    </source>
</evidence>
<dbReference type="InterPro" id="IPR011047">
    <property type="entry name" value="Quinoprotein_ADH-like_sf"/>
</dbReference>
<keyword evidence="13" id="KW-1185">Reference proteome</keyword>
<dbReference type="PRINTS" id="PR00320">
    <property type="entry name" value="GPROTEINBRPT"/>
</dbReference>
<keyword evidence="8" id="KW-0966">Cell projection</keyword>
<keyword evidence="3" id="KW-0963">Cytoplasm</keyword>
<dbReference type="EMBL" id="FN649727">
    <property type="protein sequence ID" value="CBJ48496.1"/>
    <property type="molecule type" value="Genomic_DNA"/>
</dbReference>
<dbReference type="SMART" id="SM00320">
    <property type="entry name" value="WD40"/>
    <property type="match status" value="10"/>
</dbReference>
<reference evidence="12 13" key="1">
    <citation type="journal article" date="2010" name="Nature">
        <title>The Ectocarpus genome and the independent evolution of multicellularity in brown algae.</title>
        <authorList>
            <person name="Cock J.M."/>
            <person name="Sterck L."/>
            <person name="Rouze P."/>
            <person name="Scornet D."/>
            <person name="Allen A.E."/>
            <person name="Amoutzias G."/>
            <person name="Anthouard V."/>
            <person name="Artiguenave F."/>
            <person name="Aury J.M."/>
            <person name="Badger J.H."/>
            <person name="Beszteri B."/>
            <person name="Billiau K."/>
            <person name="Bonnet E."/>
            <person name="Bothwell J.H."/>
            <person name="Bowler C."/>
            <person name="Boyen C."/>
            <person name="Brownlee C."/>
            <person name="Carrano C.J."/>
            <person name="Charrier B."/>
            <person name="Cho G.Y."/>
            <person name="Coelho S.M."/>
            <person name="Collen J."/>
            <person name="Corre E."/>
            <person name="Da Silva C."/>
            <person name="Delage L."/>
            <person name="Delaroque N."/>
            <person name="Dittami S.M."/>
            <person name="Doulbeau S."/>
            <person name="Elias M."/>
            <person name="Farnham G."/>
            <person name="Gachon C.M."/>
            <person name="Gschloessl B."/>
            <person name="Heesch S."/>
            <person name="Jabbari K."/>
            <person name="Jubin C."/>
            <person name="Kawai H."/>
            <person name="Kimura K."/>
            <person name="Kloareg B."/>
            <person name="Kupper F.C."/>
            <person name="Lang D."/>
            <person name="Le Bail A."/>
            <person name="Leblanc C."/>
            <person name="Lerouge P."/>
            <person name="Lohr M."/>
            <person name="Lopez P.J."/>
            <person name="Martens C."/>
            <person name="Maumus F."/>
            <person name="Michel G."/>
            <person name="Miranda-Saavedra D."/>
            <person name="Morales J."/>
            <person name="Moreau H."/>
            <person name="Motomura T."/>
            <person name="Nagasato C."/>
            <person name="Napoli C.A."/>
            <person name="Nelson D.R."/>
            <person name="Nyvall-Collen P."/>
            <person name="Peters A.F."/>
            <person name="Pommier C."/>
            <person name="Potin P."/>
            <person name="Poulain J."/>
            <person name="Quesneville H."/>
            <person name="Read B."/>
            <person name="Rensing S.A."/>
            <person name="Ritter A."/>
            <person name="Rousvoal S."/>
            <person name="Samanta M."/>
            <person name="Samson G."/>
            <person name="Schroeder D.C."/>
            <person name="Segurens B."/>
            <person name="Strittmatter M."/>
            <person name="Tonon T."/>
            <person name="Tregear J.W."/>
            <person name="Valentin K."/>
            <person name="von Dassow P."/>
            <person name="Yamagishi T."/>
            <person name="Van de Peer Y."/>
            <person name="Wincker P."/>
        </authorList>
    </citation>
    <scope>NUCLEOTIDE SEQUENCE [LARGE SCALE GENOMIC DNA]</scope>
    <source>
        <strain evidence="13">Ec32 / CCAP1310/4</strain>
    </source>
</reference>
<feature type="repeat" description="WD" evidence="11">
    <location>
        <begin position="569"/>
        <end position="610"/>
    </location>
</feature>
<sequence>MAGVGSDATELKLHSCIGFTGKVLGGMKLTPCGGYMVYPLGSILVVRSMTGKNKQAFLEGHTSEISCVAMSSDGTRIVSGQANHMGVKADLCVWDLIQAQANCDAEKPSGAGVLLHRLKQHLGHVRAVDFSFDGKYFASLGGQDDNSVVIWEAKTGRAVCGSPAAQDSALSVKWLHRRNDRFVTAGNFHLRVWQVDVSIPKVHAVDAQMGGMRRAIECISITEDDEHAYCGTRTGDVLKFKIDRDDIRYFNDPDTIRPTLAGYSLEKFGKGVRSVRCVLNPETGNTNTLVGGGDGTVSFINQSLNKVAGKHCELMGAVTSIAVCPGNKGFFVGTALSNRYWVTMDMETELRGTCHFARVNDIIFPAGCSDLFITCSVADIRVWNATLRQELLRIQVPNLECFCVGITRSGGTIVSGWSDGKIRAFYPESGKLKFVISDAHADGATALALAQDDDTRPPWRLISGGGDGRVRVWSVTSSHQAMTTSWKEHRGPVTCIQVSRENGQCISGSADGSCIVWDLNRGVRVLALFEPNVFKGVRYHPDESQYITCGSNHKITYWDAYDGTAIRVIEGGDEEMNTLDVEPSGEAFVSGGDDGLVKVWHYDDGLTMSVGTGHSGSVAAVRISPDRKIIVSAGSEGGIFIWGMPPPSCDAHAGGSPGRSGATTNGCNLEAVAAGGNLNIDKMADDVSRVSMSR</sequence>
<keyword evidence="6 12" id="KW-0282">Flagellum</keyword>
<feature type="repeat" description="WD" evidence="11">
    <location>
        <begin position="461"/>
        <end position="483"/>
    </location>
</feature>
<dbReference type="AlphaFoldDB" id="D7FQG4"/>
<dbReference type="eggNOG" id="KOG0266">
    <property type="taxonomic scope" value="Eukaryota"/>
</dbReference>
<dbReference type="OrthoDB" id="6252103at2759"/>
<dbReference type="InterPro" id="IPR050630">
    <property type="entry name" value="WD_repeat_EMAP"/>
</dbReference>
<evidence type="ECO:0000256" key="7">
    <source>
        <dbReference type="ARBA" id="ARBA00023069"/>
    </source>
</evidence>
<dbReference type="InParanoid" id="D7FQG4"/>
<proteinExistence type="inferred from homology"/>
<evidence type="ECO:0000256" key="8">
    <source>
        <dbReference type="ARBA" id="ARBA00023273"/>
    </source>
</evidence>
<evidence type="ECO:0000313" key="13">
    <source>
        <dbReference type="Proteomes" id="UP000002630"/>
    </source>
</evidence>
<dbReference type="InterPro" id="IPR015943">
    <property type="entry name" value="WD40/YVTN_repeat-like_dom_sf"/>
</dbReference>
<dbReference type="Proteomes" id="UP000002630">
    <property type="component" value="Linkage Group LG02"/>
</dbReference>
<dbReference type="EMBL" id="FN648375">
    <property type="protein sequence ID" value="CBJ48496.1"/>
    <property type="molecule type" value="Genomic_DNA"/>
</dbReference>
<dbReference type="PANTHER" id="PTHR13720:SF14">
    <property type="entry name" value="CILIA- AND FLAGELLA-ASSOCIATED PROTEIN 52"/>
    <property type="match status" value="1"/>
</dbReference>
<gene>
    <name evidence="12" type="ORF">Esi_0002_0344</name>
</gene>
<feature type="repeat" description="WD" evidence="11">
    <location>
        <begin position="611"/>
        <end position="642"/>
    </location>
</feature>
<evidence type="ECO:0000256" key="9">
    <source>
        <dbReference type="ARBA" id="ARBA00029456"/>
    </source>
</evidence>
<accession>D7FQG4</accession>
<evidence type="ECO:0000256" key="5">
    <source>
        <dbReference type="ARBA" id="ARBA00022737"/>
    </source>
</evidence>
<evidence type="ECO:0000256" key="1">
    <source>
        <dbReference type="ARBA" id="ARBA00004230"/>
    </source>
</evidence>
<dbReference type="Gene3D" id="2.130.10.10">
    <property type="entry name" value="YVTN repeat-like/Quinoprotein amine dehydrogenase"/>
    <property type="match status" value="3"/>
</dbReference>
<evidence type="ECO:0000256" key="6">
    <source>
        <dbReference type="ARBA" id="ARBA00022846"/>
    </source>
</evidence>
<feature type="repeat" description="WD" evidence="11">
    <location>
        <begin position="486"/>
        <end position="527"/>
    </location>
</feature>
<dbReference type="STRING" id="2880.D7FQG4"/>
<keyword evidence="5" id="KW-0677">Repeat</keyword>
<organism evidence="12 13">
    <name type="scientific">Ectocarpus siliculosus</name>
    <name type="common">Brown alga</name>
    <name type="synonym">Conferva siliculosa</name>
    <dbReference type="NCBI Taxonomy" id="2880"/>
    <lineage>
        <taxon>Eukaryota</taxon>
        <taxon>Sar</taxon>
        <taxon>Stramenopiles</taxon>
        <taxon>Ochrophyta</taxon>
        <taxon>PX clade</taxon>
        <taxon>Phaeophyceae</taxon>
        <taxon>Ectocarpales</taxon>
        <taxon>Ectocarpaceae</taxon>
        <taxon>Ectocarpus</taxon>
    </lineage>
</organism>
<dbReference type="GO" id="GO:0031514">
    <property type="term" value="C:motile cilium"/>
    <property type="evidence" value="ECO:0007669"/>
    <property type="project" value="UniProtKB-SubCell"/>
</dbReference>
<dbReference type="OMA" id="RIMVYNF"/>
<dbReference type="PROSITE" id="PS50082">
    <property type="entry name" value="WD_REPEATS_2"/>
    <property type="match status" value="4"/>
</dbReference>
<dbReference type="InterPro" id="IPR020472">
    <property type="entry name" value="WD40_PAC1"/>
</dbReference>
<dbReference type="PROSITE" id="PS50294">
    <property type="entry name" value="WD_REPEATS_REGION"/>
    <property type="match status" value="3"/>
</dbReference>
<evidence type="ECO:0000256" key="2">
    <source>
        <dbReference type="ARBA" id="ARBA00004496"/>
    </source>
</evidence>
<dbReference type="SUPFAM" id="SSF50978">
    <property type="entry name" value="WD40 repeat-like"/>
    <property type="match status" value="1"/>
</dbReference>